<accession>A0A4S8R6L2</accession>
<keyword evidence="2" id="KW-1185">Reference proteome</keyword>
<gene>
    <name evidence="1" type="ORF">BGAL_0077g00150</name>
</gene>
<evidence type="ECO:0000313" key="1">
    <source>
        <dbReference type="EMBL" id="THV52502.1"/>
    </source>
</evidence>
<protein>
    <submittedName>
        <fullName evidence="1">Uncharacterized protein</fullName>
    </submittedName>
</protein>
<reference evidence="1 2" key="1">
    <citation type="submission" date="2017-12" db="EMBL/GenBank/DDBJ databases">
        <title>Comparative genomics of Botrytis spp.</title>
        <authorList>
            <person name="Valero-Jimenez C.A."/>
            <person name="Tapia P."/>
            <person name="Veloso J."/>
            <person name="Silva-Moreno E."/>
            <person name="Staats M."/>
            <person name="Valdes J.H."/>
            <person name="Van Kan J.A.L."/>
        </authorList>
    </citation>
    <scope>NUCLEOTIDE SEQUENCE [LARGE SCALE GENOMIC DNA]</scope>
    <source>
        <strain evidence="1 2">MUCL435</strain>
    </source>
</reference>
<evidence type="ECO:0000313" key="2">
    <source>
        <dbReference type="Proteomes" id="UP000308671"/>
    </source>
</evidence>
<organism evidence="1 2">
    <name type="scientific">Botrytis galanthina</name>
    <dbReference type="NCBI Taxonomy" id="278940"/>
    <lineage>
        <taxon>Eukaryota</taxon>
        <taxon>Fungi</taxon>
        <taxon>Dikarya</taxon>
        <taxon>Ascomycota</taxon>
        <taxon>Pezizomycotina</taxon>
        <taxon>Leotiomycetes</taxon>
        <taxon>Helotiales</taxon>
        <taxon>Sclerotiniaceae</taxon>
        <taxon>Botrytis</taxon>
    </lineage>
</organism>
<sequence length="121" mass="13550">MASNEITRLPPPPPHPTVYPVQPNNFISRWYFPSSPTAAVLPREPPLKKWSYVSTYGHHGPFMCLLATTRVHIDACIDHVIYTCYELANPEASVYQSHNDAFQEGGNLKLPIAGENFLGWG</sequence>
<dbReference type="Proteomes" id="UP000308671">
    <property type="component" value="Unassembled WGS sequence"/>
</dbReference>
<dbReference type="AlphaFoldDB" id="A0A4S8R6L2"/>
<proteinExistence type="predicted"/>
<comment type="caution">
    <text evidence="1">The sequence shown here is derived from an EMBL/GenBank/DDBJ whole genome shotgun (WGS) entry which is preliminary data.</text>
</comment>
<dbReference type="EMBL" id="PQXL01000077">
    <property type="protein sequence ID" value="THV52502.1"/>
    <property type="molecule type" value="Genomic_DNA"/>
</dbReference>
<name>A0A4S8R6L2_9HELO</name>